<proteinExistence type="predicted"/>
<dbReference type="RefSeq" id="WP_273600085.1">
    <property type="nucleotide sequence ID" value="NZ_JAQQXT010000005.1"/>
</dbReference>
<reference evidence="2 3" key="1">
    <citation type="submission" date="2022-10" db="EMBL/GenBank/DDBJ databases">
        <title>Paucibacter sp. hw1 Genome sequencing.</title>
        <authorList>
            <person name="Park S."/>
        </authorList>
    </citation>
    <scope>NUCLEOTIDE SEQUENCE [LARGE SCALE GENOMIC DNA]</scope>
    <source>
        <strain evidence="3">hw1</strain>
    </source>
</reference>
<evidence type="ECO:0000259" key="1">
    <source>
        <dbReference type="Pfam" id="PF08410"/>
    </source>
</evidence>
<name>A0ABT5KDB7_9BURK</name>
<comment type="caution">
    <text evidence="2">The sequence shown here is derived from an EMBL/GenBank/DDBJ whole genome shotgun (WGS) entry which is preliminary data.</text>
</comment>
<sequence>MFNRPPDDLPIYRLLTGKDDAAFCRRVSEALALGYRLYGSPSATYNSEHVVVAQAIVWPCPESDR</sequence>
<dbReference type="InterPro" id="IPR013619">
    <property type="entry name" value="DUF1737"/>
</dbReference>
<organism evidence="2 3">
    <name type="scientific">Roseateles albus</name>
    <dbReference type="NCBI Taxonomy" id="2987525"/>
    <lineage>
        <taxon>Bacteria</taxon>
        <taxon>Pseudomonadati</taxon>
        <taxon>Pseudomonadota</taxon>
        <taxon>Betaproteobacteria</taxon>
        <taxon>Burkholderiales</taxon>
        <taxon>Sphaerotilaceae</taxon>
        <taxon>Roseateles</taxon>
    </lineage>
</organism>
<evidence type="ECO:0000313" key="2">
    <source>
        <dbReference type="EMBL" id="MDC8771790.1"/>
    </source>
</evidence>
<dbReference type="EMBL" id="JAQQXT010000005">
    <property type="protein sequence ID" value="MDC8771790.1"/>
    <property type="molecule type" value="Genomic_DNA"/>
</dbReference>
<accession>A0ABT5KDB7</accession>
<evidence type="ECO:0000313" key="3">
    <source>
        <dbReference type="Proteomes" id="UP001221189"/>
    </source>
</evidence>
<dbReference type="Proteomes" id="UP001221189">
    <property type="component" value="Unassembled WGS sequence"/>
</dbReference>
<keyword evidence="3" id="KW-1185">Reference proteome</keyword>
<protein>
    <submittedName>
        <fullName evidence="2">DUF1737 domain-containing protein</fullName>
    </submittedName>
</protein>
<dbReference type="Pfam" id="PF08410">
    <property type="entry name" value="DUF1737"/>
    <property type="match status" value="1"/>
</dbReference>
<feature type="domain" description="DUF1737" evidence="1">
    <location>
        <begin position="11"/>
        <end position="57"/>
    </location>
</feature>
<gene>
    <name evidence="2" type="ORF">PRZ03_09440</name>
</gene>